<feature type="region of interest" description="Disordered" evidence="5">
    <location>
        <begin position="58"/>
        <end position="89"/>
    </location>
</feature>
<dbReference type="GO" id="GO:0050803">
    <property type="term" value="P:regulation of synapse structure or activity"/>
    <property type="evidence" value="ECO:0007669"/>
    <property type="project" value="TreeGrafter"/>
</dbReference>
<dbReference type="InterPro" id="IPR036259">
    <property type="entry name" value="MFS_trans_sf"/>
</dbReference>
<dbReference type="GO" id="GO:0060076">
    <property type="term" value="C:excitatory synapse"/>
    <property type="evidence" value="ECO:0007669"/>
    <property type="project" value="TreeGrafter"/>
</dbReference>
<comment type="caution">
    <text evidence="6">The sequence shown here is derived from an EMBL/GenBank/DDBJ whole genome shotgun (WGS) entry which is preliminary data.</text>
</comment>
<dbReference type="GO" id="GO:0005326">
    <property type="term" value="F:neurotransmitter transmembrane transporter activity"/>
    <property type="evidence" value="ECO:0007669"/>
    <property type="project" value="TreeGrafter"/>
</dbReference>
<reference evidence="6 7" key="1">
    <citation type="submission" date="2018-04" db="EMBL/GenBank/DDBJ databases">
        <title>The genome of golden apple snail Pomacea canaliculata provides insight into stress tolerance and invasive adaptation.</title>
        <authorList>
            <person name="Liu C."/>
            <person name="Liu B."/>
            <person name="Ren Y."/>
            <person name="Zhang Y."/>
            <person name="Wang H."/>
            <person name="Li S."/>
            <person name="Jiang F."/>
            <person name="Yin L."/>
            <person name="Zhang G."/>
            <person name="Qian W."/>
            <person name="Fan W."/>
        </authorList>
    </citation>
    <scope>NUCLEOTIDE SEQUENCE [LARGE SCALE GENOMIC DNA]</scope>
    <source>
        <strain evidence="6">SZHN2017</strain>
        <tissue evidence="6">Muscle</tissue>
    </source>
</reference>
<evidence type="ECO:0008006" key="8">
    <source>
        <dbReference type="Google" id="ProtNLM"/>
    </source>
</evidence>
<sequence length="456" mass="50072">MCGNAVCGDCSPRRGVFTQVTVFRLQSDLHVTFLHVVNTVCLPRFALCSVLLPHSPVGRESQSPGVEDPVDNTNDRKSEVSTPDYPSGPTTPTATLCGFVRAAYDWRVAPGDDGMHCALRPVTIAAHDCLQGERQREKRPEEGVTVKRGPEEEEVLMVTGGKGGGLERCAARCGRGSALWSASRAAFDFTRISLRWGLAVNARAGTKLGRQELCLIIATRPSPGSLSSLAIVTWLYIEPPRVVGFDFVYLRVSSGKHRLVSKQQDEKTLVKYDELDEAYSDDGEQPHSKKHTVPDLCSCFRCNCAKRYQIALLSSVGFLLSFGIRCNMGVAILEMTKNGTQHADSDVPRHNETVTEPEFSWTPETIGVVDSSFFWGYIVTQIPGGYMASRLPANSGLPFLYGTKAQKDCTTQVNDDGDDDMMMIDTNIKHMEPKEGLEVELPTRLVAVCHARDPVV</sequence>
<accession>A0A2T7PIE0</accession>
<dbReference type="GO" id="GO:0005313">
    <property type="term" value="F:L-glutamate transmembrane transporter activity"/>
    <property type="evidence" value="ECO:0007669"/>
    <property type="project" value="TreeGrafter"/>
</dbReference>
<evidence type="ECO:0000256" key="3">
    <source>
        <dbReference type="ARBA" id="ARBA00022989"/>
    </source>
</evidence>
<gene>
    <name evidence="6" type="ORF">C0Q70_04431</name>
</gene>
<evidence type="ECO:0000256" key="4">
    <source>
        <dbReference type="ARBA" id="ARBA00023136"/>
    </source>
</evidence>
<dbReference type="SUPFAM" id="SSF103473">
    <property type="entry name" value="MFS general substrate transporter"/>
    <property type="match status" value="1"/>
</dbReference>
<dbReference type="AlphaFoldDB" id="A0A2T7PIE0"/>
<keyword evidence="7" id="KW-1185">Reference proteome</keyword>
<keyword evidence="2" id="KW-0812">Transmembrane</keyword>
<evidence type="ECO:0000256" key="2">
    <source>
        <dbReference type="ARBA" id="ARBA00022692"/>
    </source>
</evidence>
<dbReference type="Gene3D" id="1.20.120.540">
    <property type="entry name" value="Voltage-gated potassium channels"/>
    <property type="match status" value="1"/>
</dbReference>
<dbReference type="PANTHER" id="PTHR11662:SF456">
    <property type="entry name" value="VESICULAR GLUTAMATE TRANSPORTER, ISOFORM A"/>
    <property type="match status" value="1"/>
</dbReference>
<evidence type="ECO:0000256" key="1">
    <source>
        <dbReference type="ARBA" id="ARBA00004141"/>
    </source>
</evidence>
<dbReference type="GO" id="GO:0030672">
    <property type="term" value="C:synaptic vesicle membrane"/>
    <property type="evidence" value="ECO:0007669"/>
    <property type="project" value="TreeGrafter"/>
</dbReference>
<dbReference type="Proteomes" id="UP000245119">
    <property type="component" value="Linkage Group LG3"/>
</dbReference>
<evidence type="ECO:0000313" key="7">
    <source>
        <dbReference type="Proteomes" id="UP000245119"/>
    </source>
</evidence>
<evidence type="ECO:0000256" key="5">
    <source>
        <dbReference type="SAM" id="MobiDB-lite"/>
    </source>
</evidence>
<keyword evidence="4" id="KW-0472">Membrane</keyword>
<dbReference type="GO" id="GO:0035249">
    <property type="term" value="P:synaptic transmission, glutamatergic"/>
    <property type="evidence" value="ECO:0007669"/>
    <property type="project" value="TreeGrafter"/>
</dbReference>
<dbReference type="GO" id="GO:0098700">
    <property type="term" value="P:neurotransmitter loading into synaptic vesicle"/>
    <property type="evidence" value="ECO:0007669"/>
    <property type="project" value="TreeGrafter"/>
</dbReference>
<name>A0A2T7PIE0_POMCA</name>
<dbReference type="PANTHER" id="PTHR11662">
    <property type="entry name" value="SOLUTE CARRIER FAMILY 17"/>
    <property type="match status" value="1"/>
</dbReference>
<proteinExistence type="predicted"/>
<dbReference type="STRING" id="400727.A0A2T7PIE0"/>
<protein>
    <recommendedName>
        <fullName evidence="8">Major facilitator superfamily (MFS) profile domain-containing protein</fullName>
    </recommendedName>
</protein>
<dbReference type="EMBL" id="PZQS01000003">
    <property type="protein sequence ID" value="PVD33182.1"/>
    <property type="molecule type" value="Genomic_DNA"/>
</dbReference>
<dbReference type="InterPro" id="IPR050382">
    <property type="entry name" value="MFS_Na/Anion_cotransporter"/>
</dbReference>
<comment type="subcellular location">
    <subcellularLocation>
        <location evidence="1">Membrane</location>
        <topology evidence="1">Multi-pass membrane protein</topology>
    </subcellularLocation>
</comment>
<keyword evidence="3" id="KW-1133">Transmembrane helix</keyword>
<evidence type="ECO:0000313" key="6">
    <source>
        <dbReference type="EMBL" id="PVD33182.1"/>
    </source>
</evidence>
<organism evidence="6 7">
    <name type="scientific">Pomacea canaliculata</name>
    <name type="common">Golden apple snail</name>
    <dbReference type="NCBI Taxonomy" id="400727"/>
    <lineage>
        <taxon>Eukaryota</taxon>
        <taxon>Metazoa</taxon>
        <taxon>Spiralia</taxon>
        <taxon>Lophotrochozoa</taxon>
        <taxon>Mollusca</taxon>
        <taxon>Gastropoda</taxon>
        <taxon>Caenogastropoda</taxon>
        <taxon>Architaenioglossa</taxon>
        <taxon>Ampullarioidea</taxon>
        <taxon>Ampullariidae</taxon>
        <taxon>Pomacea</taxon>
    </lineage>
</organism>
<dbReference type="InterPro" id="IPR027378">
    <property type="entry name" value="Nucleotide_channel_N"/>
</dbReference>